<dbReference type="AlphaFoldDB" id="A0A6G1J7G9"/>
<reference evidence="1" key="1">
    <citation type="journal article" date="2020" name="Stud. Mycol.">
        <title>101 Dothideomycetes genomes: a test case for predicting lifestyles and emergence of pathogens.</title>
        <authorList>
            <person name="Haridas S."/>
            <person name="Albert R."/>
            <person name="Binder M."/>
            <person name="Bloem J."/>
            <person name="Labutti K."/>
            <person name="Salamov A."/>
            <person name="Andreopoulos B."/>
            <person name="Baker S."/>
            <person name="Barry K."/>
            <person name="Bills G."/>
            <person name="Bluhm B."/>
            <person name="Cannon C."/>
            <person name="Castanera R."/>
            <person name="Culley D."/>
            <person name="Daum C."/>
            <person name="Ezra D."/>
            <person name="Gonzalez J."/>
            <person name="Henrissat B."/>
            <person name="Kuo A."/>
            <person name="Liang C."/>
            <person name="Lipzen A."/>
            <person name="Lutzoni F."/>
            <person name="Magnuson J."/>
            <person name="Mondo S."/>
            <person name="Nolan M."/>
            <person name="Ohm R."/>
            <person name="Pangilinan J."/>
            <person name="Park H.-J."/>
            <person name="Ramirez L."/>
            <person name="Alfaro M."/>
            <person name="Sun H."/>
            <person name="Tritt A."/>
            <person name="Yoshinaga Y."/>
            <person name="Zwiers L.-H."/>
            <person name="Turgeon B."/>
            <person name="Goodwin S."/>
            <person name="Spatafora J."/>
            <person name="Crous P."/>
            <person name="Grigoriev I."/>
        </authorList>
    </citation>
    <scope>NUCLEOTIDE SEQUENCE</scope>
    <source>
        <strain evidence="1">CBS 122367</strain>
    </source>
</reference>
<name>A0A6G1J7G9_9PLEO</name>
<evidence type="ECO:0000313" key="1">
    <source>
        <dbReference type="EMBL" id="KAF2686161.1"/>
    </source>
</evidence>
<protein>
    <submittedName>
        <fullName evidence="1">Uncharacterized protein</fullName>
    </submittedName>
</protein>
<sequence length="214" mass="24035">MEVREIPQGCVGSRGPWTRHASRCQANFTNLDSVKFTLTIGNKPYCLPLRTIDHLDGCVKFPASIRDARIRLRTKTVDIVLEGKPCESNCNSMCAKIISSTITSIINAPDTTCKFQKRPTMTPRPRPIVNYLFESRRIAIGISRSFVLGVKPSVQQAGIQSPRALIPHSTYDVLTEARMYFSTEKCYQPYIPLLYSAYSAPKCQATEIFSSKYT</sequence>
<gene>
    <name evidence="1" type="ORF">K458DRAFT_208908</name>
</gene>
<dbReference type="Proteomes" id="UP000799291">
    <property type="component" value="Unassembled WGS sequence"/>
</dbReference>
<accession>A0A6G1J7G9</accession>
<keyword evidence="2" id="KW-1185">Reference proteome</keyword>
<evidence type="ECO:0000313" key="2">
    <source>
        <dbReference type="Proteomes" id="UP000799291"/>
    </source>
</evidence>
<organism evidence="1 2">
    <name type="scientific">Lentithecium fluviatile CBS 122367</name>
    <dbReference type="NCBI Taxonomy" id="1168545"/>
    <lineage>
        <taxon>Eukaryota</taxon>
        <taxon>Fungi</taxon>
        <taxon>Dikarya</taxon>
        <taxon>Ascomycota</taxon>
        <taxon>Pezizomycotina</taxon>
        <taxon>Dothideomycetes</taxon>
        <taxon>Pleosporomycetidae</taxon>
        <taxon>Pleosporales</taxon>
        <taxon>Massarineae</taxon>
        <taxon>Lentitheciaceae</taxon>
        <taxon>Lentithecium</taxon>
    </lineage>
</organism>
<proteinExistence type="predicted"/>
<dbReference type="EMBL" id="MU005577">
    <property type="protein sequence ID" value="KAF2686161.1"/>
    <property type="molecule type" value="Genomic_DNA"/>
</dbReference>